<evidence type="ECO:0000313" key="3">
    <source>
        <dbReference type="EMBL" id="MBB5356066.1"/>
    </source>
</evidence>
<keyword evidence="4" id="KW-1185">Reference proteome</keyword>
<dbReference type="SUPFAM" id="SSF117281">
    <property type="entry name" value="Kelch motif"/>
    <property type="match status" value="1"/>
</dbReference>
<reference evidence="3 4" key="1">
    <citation type="submission" date="2020-08" db="EMBL/GenBank/DDBJ databases">
        <title>Genomic Encyclopedia of Type Strains, Phase IV (KMG-IV): sequencing the most valuable type-strain genomes for metagenomic binning, comparative biology and taxonomic classification.</title>
        <authorList>
            <person name="Goeker M."/>
        </authorList>
    </citation>
    <scope>NUCLEOTIDE SEQUENCE [LARGE SCALE GENOMIC DNA]</scope>
    <source>
        <strain evidence="3 4">DSM 19169</strain>
    </source>
</reference>
<dbReference type="InterPro" id="IPR015915">
    <property type="entry name" value="Kelch-typ_b-propeller"/>
</dbReference>
<evidence type="ECO:0000256" key="1">
    <source>
        <dbReference type="SAM" id="SignalP"/>
    </source>
</evidence>
<proteinExistence type="predicted"/>
<organism evidence="3 4">
    <name type="scientific">Anoxybacillus mongoliensis</name>
    <dbReference type="NCBI Taxonomy" id="452565"/>
    <lineage>
        <taxon>Bacteria</taxon>
        <taxon>Bacillati</taxon>
        <taxon>Bacillota</taxon>
        <taxon>Bacilli</taxon>
        <taxon>Bacillales</taxon>
        <taxon>Anoxybacillaceae</taxon>
        <taxon>Anoxybacillus</taxon>
    </lineage>
</organism>
<evidence type="ECO:0000313" key="4">
    <source>
        <dbReference type="Proteomes" id="UP000583699"/>
    </source>
</evidence>
<dbReference type="Gene3D" id="3.30.457.10">
    <property type="entry name" value="Copper amine oxidase-like, N-terminal domain"/>
    <property type="match status" value="1"/>
</dbReference>
<accession>A0A7W8JI72</accession>
<gene>
    <name evidence="3" type="ORF">HNR43_002046</name>
</gene>
<dbReference type="InterPro" id="IPR036582">
    <property type="entry name" value="Mao_N_sf"/>
</dbReference>
<evidence type="ECO:0000259" key="2">
    <source>
        <dbReference type="Pfam" id="PF07833"/>
    </source>
</evidence>
<feature type="domain" description="Copper amine oxidase-like N-terminal" evidence="2">
    <location>
        <begin position="44"/>
        <end position="152"/>
    </location>
</feature>
<name>A0A7W8JI72_9BACL</name>
<feature type="chain" id="PRO_5039145231" description="Copper amine oxidase-like N-terminal domain-containing protein" evidence="1">
    <location>
        <begin position="22"/>
        <end position="547"/>
    </location>
</feature>
<dbReference type="InterPro" id="IPR012854">
    <property type="entry name" value="Cu_amine_oxidase-like_N"/>
</dbReference>
<dbReference type="AlphaFoldDB" id="A0A7W8JI72"/>
<dbReference type="SUPFAM" id="SSF55383">
    <property type="entry name" value="Copper amine oxidase, domain N"/>
    <property type="match status" value="1"/>
</dbReference>
<dbReference type="RefSeq" id="WP_183243545.1">
    <property type="nucleotide sequence ID" value="NZ_JACHEQ010000010.1"/>
</dbReference>
<protein>
    <recommendedName>
        <fullName evidence="2">Copper amine oxidase-like N-terminal domain-containing protein</fullName>
    </recommendedName>
</protein>
<dbReference type="Proteomes" id="UP000583699">
    <property type="component" value="Unassembled WGS sequence"/>
</dbReference>
<dbReference type="EMBL" id="JACHEQ010000010">
    <property type="protein sequence ID" value="MBB5356066.1"/>
    <property type="molecule type" value="Genomic_DNA"/>
</dbReference>
<comment type="caution">
    <text evidence="3">The sequence shown here is derived from an EMBL/GenBank/DDBJ whole genome shotgun (WGS) entry which is preliminary data.</text>
</comment>
<sequence length="547" mass="62592">MKKVWCFMLAFGMMFAMFSFGHQVAVASSIVEDDWEENVVSVFVNSKEVFFDSPQPPYVKDGYTLVPFRGIFEALGATLLWDEGTKKITGQLNNRKITLRLNEKTAMVNGEKVRLGVPAFSKYGRVFVPLRFISEGLGCQVFWNAKERAVHIFSLQGLNVTYIPTILNVYTNDYRYGNYFEVANRYMFADQGKIHILESYDGKLYIHHFDPMFRSHQQTVIPMNLPIFGGFHASDDGYYYVVYGANNNNESNSKDVFSIVKYNKEWKEVGKLRIRDVYVTQPFHASNLEMDNRNGILAIHTARLRYTSEDGKRHQSNISFFVDTKTMTLLPKDSYQWPNNHVSHSFATFVRFDGDRVVYVDHGDAYPRSIVLQTEEDGMITNVIDILRFPKVKEECINYTGAKLGGFEVATNNYLVVGSSVYPKNPYRLSEVKNLFIATVSKDAEDDTAVKINWLTNFSVSSGKSVEEVHIRKISDDRFLLVWSVDDDDGFSSTFYAVVDGEGRLVKDPKKVGIPTPGNMHPLVIENDVYWYSSSYVGTFIYKLHLE</sequence>
<dbReference type="Pfam" id="PF07833">
    <property type="entry name" value="Cu_amine_oxidN1"/>
    <property type="match status" value="1"/>
</dbReference>
<feature type="signal peptide" evidence="1">
    <location>
        <begin position="1"/>
        <end position="21"/>
    </location>
</feature>
<keyword evidence="1" id="KW-0732">Signal</keyword>